<dbReference type="InterPro" id="IPR036400">
    <property type="entry name" value="Cyt_B5-like_heme/steroid_sf"/>
</dbReference>
<feature type="binding site" evidence="1">
    <location>
        <position position="187"/>
    </location>
    <ligand>
        <name>2-oxoglutarate</name>
        <dbReference type="ChEBI" id="CHEBI:16810"/>
    </ligand>
</feature>
<dbReference type="Proteomes" id="UP000051487">
    <property type="component" value="Unassembled WGS sequence"/>
</dbReference>
<sequence length="391" mass="43956">MAKRTLESFYKPISKAKKPRVEDTPPSTYSHHPSYPFPIADLPPSIANALPDLPATTPRSITNQPHLDLLYYQPFISSTTARELFHFLRRELPFYRVQYTIRRGPTTTQITTPRFTTVFGVDDTSIFTPSPNTSTSHLVDSKSRTPIPPTKYKSTPRPIPPCLDALRQRVEAATDGAVYNFCLVNYYATGDDSISYHSDDERFLGPKPCIASLSLGAKRDFLMKHKAAEGVEAAPVKMALADGDMVVMRGETQANWLHSIPKRRGSRDLSGDERAVSMASSLPIYSLQDVSRHNTSKDLWIVIDKEVFDVTEFQAEHPGGERSELSTDIARKQSDKTVLQKVAGKDATDKFLQYHDASILSRYRERLQVGVLVETKAQEPKKGFLSRFFRS</sequence>
<gene>
    <name evidence="5" type="ORF">ALT_7236</name>
</gene>
<dbReference type="Pfam" id="PF13532">
    <property type="entry name" value="2OG-FeII_Oxy_2"/>
    <property type="match status" value="1"/>
</dbReference>
<evidence type="ECO:0000313" key="6">
    <source>
        <dbReference type="Proteomes" id="UP000051487"/>
    </source>
</evidence>
<feature type="region of interest" description="Disordered" evidence="2">
    <location>
        <begin position="130"/>
        <end position="154"/>
    </location>
</feature>
<accession>A0AAN4PN78</accession>
<dbReference type="Pfam" id="PF00173">
    <property type="entry name" value="Cyt-b5"/>
    <property type="match status" value="1"/>
</dbReference>
<dbReference type="PANTHER" id="PTHR31573:SF1">
    <property type="entry name" value="DNA OXIDATIVE DEMETHYLASE ALKBH2"/>
    <property type="match status" value="1"/>
</dbReference>
<dbReference type="GO" id="GO:0006307">
    <property type="term" value="P:DNA alkylation repair"/>
    <property type="evidence" value="ECO:0007669"/>
    <property type="project" value="TreeGrafter"/>
</dbReference>
<dbReference type="SUPFAM" id="SSF55856">
    <property type="entry name" value="Cytochrome b5-like heme/steroid binding domain"/>
    <property type="match status" value="1"/>
</dbReference>
<dbReference type="FunFam" id="2.60.120.590:FF:000022">
    <property type="entry name" value="DNA repair family protein"/>
    <property type="match status" value="1"/>
</dbReference>
<reference evidence="5 6" key="1">
    <citation type="submission" date="2015-11" db="EMBL/GenBank/DDBJ databases">
        <title>Aspergillus lentulus strain IFM 54703T.</title>
        <authorList>
            <person name="Kusuya Y."/>
            <person name="Sakai K."/>
            <person name="Kamei K."/>
            <person name="Takahashi H."/>
            <person name="Yaguchi T."/>
        </authorList>
    </citation>
    <scope>NUCLEOTIDE SEQUENCE [LARGE SCALE GENOMIC DNA]</scope>
    <source>
        <strain evidence="5 6">IFM 54703</strain>
    </source>
</reference>
<dbReference type="SMART" id="SM01117">
    <property type="entry name" value="Cyt-b5"/>
    <property type="match status" value="1"/>
</dbReference>
<name>A0AAN4PN78_ASPLE</name>
<dbReference type="InterPro" id="IPR001199">
    <property type="entry name" value="Cyt_B5-like_heme/steroid-bd"/>
</dbReference>
<dbReference type="InterPro" id="IPR027450">
    <property type="entry name" value="AlkB-like"/>
</dbReference>
<feature type="domain" description="Cytochrome b5 heme-binding" evidence="3">
    <location>
        <begin position="282"/>
        <end position="373"/>
    </location>
</feature>
<dbReference type="GO" id="GO:0035516">
    <property type="term" value="F:broad specificity oxidative DNA demethylase activity"/>
    <property type="evidence" value="ECO:0007669"/>
    <property type="project" value="TreeGrafter"/>
</dbReference>
<dbReference type="PANTHER" id="PTHR31573">
    <property type="entry name" value="ALPHA-KETOGLUTARATE-DEPENDENT DIOXYGENASE ALKB HOMOLOG 2"/>
    <property type="match status" value="1"/>
</dbReference>
<dbReference type="GO" id="GO:0051747">
    <property type="term" value="F:cytosine C-5 DNA demethylase activity"/>
    <property type="evidence" value="ECO:0007669"/>
    <property type="project" value="TreeGrafter"/>
</dbReference>
<feature type="binding site" evidence="1">
    <location>
        <position position="185"/>
    </location>
    <ligand>
        <name>2-oxoglutarate</name>
        <dbReference type="ChEBI" id="CHEBI:16810"/>
    </ligand>
</feature>
<dbReference type="SUPFAM" id="SSF51197">
    <property type="entry name" value="Clavaminate synthase-like"/>
    <property type="match status" value="1"/>
</dbReference>
<dbReference type="PROSITE" id="PS50255">
    <property type="entry name" value="CYTOCHROME_B5_2"/>
    <property type="match status" value="1"/>
</dbReference>
<feature type="binding site" evidence="1">
    <location>
        <position position="200"/>
    </location>
    <ligand>
        <name>substrate</name>
    </ligand>
</feature>
<dbReference type="AlphaFoldDB" id="A0AAN4PN78"/>
<evidence type="ECO:0000259" key="3">
    <source>
        <dbReference type="PROSITE" id="PS50255"/>
    </source>
</evidence>
<proteinExistence type="predicted"/>
<evidence type="ECO:0000256" key="2">
    <source>
        <dbReference type="SAM" id="MobiDB-lite"/>
    </source>
</evidence>
<comment type="caution">
    <text evidence="5">The sequence shown here is derived from an EMBL/GenBank/DDBJ whole genome shotgun (WGS) entry which is preliminary data.</text>
</comment>
<feature type="compositionally biased region" description="Low complexity" evidence="2">
    <location>
        <begin position="24"/>
        <end position="34"/>
    </location>
</feature>
<dbReference type="GO" id="GO:0008198">
    <property type="term" value="F:ferrous iron binding"/>
    <property type="evidence" value="ECO:0007669"/>
    <property type="project" value="TreeGrafter"/>
</dbReference>
<dbReference type="EMBL" id="BCLY01000012">
    <property type="protein sequence ID" value="GAQ09915.1"/>
    <property type="molecule type" value="Genomic_DNA"/>
</dbReference>
<feature type="binding site" evidence="1">
    <location>
        <position position="258"/>
    </location>
    <ligand>
        <name>2-oxoglutarate</name>
        <dbReference type="ChEBI" id="CHEBI:16810"/>
    </ligand>
</feature>
<evidence type="ECO:0000256" key="1">
    <source>
        <dbReference type="PIRSR" id="PIRSR632852-1"/>
    </source>
</evidence>
<feature type="domain" description="Fe2OG dioxygenase" evidence="4">
    <location>
        <begin position="178"/>
        <end position="277"/>
    </location>
</feature>
<feature type="region of interest" description="Disordered" evidence="2">
    <location>
        <begin position="1"/>
        <end position="34"/>
    </location>
</feature>
<dbReference type="Gene3D" id="3.10.120.10">
    <property type="entry name" value="Cytochrome b5-like heme/steroid binding domain"/>
    <property type="match status" value="1"/>
</dbReference>
<evidence type="ECO:0000259" key="4">
    <source>
        <dbReference type="PROSITE" id="PS51471"/>
    </source>
</evidence>
<keyword evidence="5" id="KW-0560">Oxidoreductase</keyword>
<dbReference type="InterPro" id="IPR005123">
    <property type="entry name" value="Oxoglu/Fe-dep_dioxygenase_dom"/>
</dbReference>
<protein>
    <submittedName>
        <fullName evidence="5">Alpha-ketoglutarate-dependent dioxygenase alkB homolog 2</fullName>
    </submittedName>
</protein>
<dbReference type="InterPro" id="IPR037151">
    <property type="entry name" value="AlkB-like_sf"/>
</dbReference>
<dbReference type="Gene3D" id="2.60.120.590">
    <property type="entry name" value="Alpha-ketoglutarate-dependent dioxygenase AlkB-like"/>
    <property type="match status" value="1"/>
</dbReference>
<organism evidence="5 6">
    <name type="scientific">Aspergillus lentulus</name>
    <dbReference type="NCBI Taxonomy" id="293939"/>
    <lineage>
        <taxon>Eukaryota</taxon>
        <taxon>Fungi</taxon>
        <taxon>Dikarya</taxon>
        <taxon>Ascomycota</taxon>
        <taxon>Pezizomycotina</taxon>
        <taxon>Eurotiomycetes</taxon>
        <taxon>Eurotiomycetidae</taxon>
        <taxon>Eurotiales</taxon>
        <taxon>Aspergillaceae</taxon>
        <taxon>Aspergillus</taxon>
        <taxon>Aspergillus subgen. Fumigati</taxon>
    </lineage>
</organism>
<dbReference type="InterPro" id="IPR032852">
    <property type="entry name" value="ALKBH2"/>
</dbReference>
<feature type="binding site" evidence="1">
    <location>
        <position position="197"/>
    </location>
    <ligand>
        <name>2-oxoglutarate</name>
        <dbReference type="ChEBI" id="CHEBI:16810"/>
    </ligand>
</feature>
<dbReference type="PROSITE" id="PS51471">
    <property type="entry name" value="FE2OG_OXY"/>
    <property type="match status" value="1"/>
</dbReference>
<keyword evidence="5" id="KW-0223">Dioxygenase</keyword>
<evidence type="ECO:0000313" key="5">
    <source>
        <dbReference type="EMBL" id="GAQ09915.1"/>
    </source>
</evidence>